<dbReference type="Gene3D" id="1.10.10.410">
    <property type="match status" value="1"/>
</dbReference>
<dbReference type="PANTHER" id="PTHR28055">
    <property type="entry name" value="ALTERED INHERITANCE OF MITOCHONDRIA PROTEIN 41, MITOCHONDRIAL"/>
    <property type="match status" value="1"/>
</dbReference>
<dbReference type="InterPro" id="IPR003789">
    <property type="entry name" value="Asn/Gln_tRNA_amidoTrase-B-like"/>
</dbReference>
<organism evidence="1 2">
    <name type="scientific">Dokdonia genika</name>
    <dbReference type="NCBI Taxonomy" id="308113"/>
    <lineage>
        <taxon>Bacteria</taxon>
        <taxon>Pseudomonadati</taxon>
        <taxon>Bacteroidota</taxon>
        <taxon>Flavobacteriia</taxon>
        <taxon>Flavobacteriales</taxon>
        <taxon>Flavobacteriaceae</taxon>
        <taxon>Dokdonia</taxon>
    </lineage>
</organism>
<proteinExistence type="predicted"/>
<dbReference type="PANTHER" id="PTHR28055:SF1">
    <property type="entry name" value="ALTERED INHERITANCE OF MITOCHONDRIA PROTEIN 41, MITOCHONDRIAL"/>
    <property type="match status" value="1"/>
</dbReference>
<gene>
    <name evidence="1" type="ORF">ACFO5T_07915</name>
</gene>
<evidence type="ECO:0000313" key="1">
    <source>
        <dbReference type="EMBL" id="MFC4690350.1"/>
    </source>
</evidence>
<accession>A0ABV9L9P9</accession>
<dbReference type="Proteomes" id="UP001595878">
    <property type="component" value="Unassembled WGS sequence"/>
</dbReference>
<dbReference type="SUPFAM" id="SSF89095">
    <property type="entry name" value="GatB/YqeY motif"/>
    <property type="match status" value="1"/>
</dbReference>
<sequence length="149" mass="16028">MSLSKDVMTALKEAMKAKDQNALTSLRAIKSAILLAQTESGAKEEITEEQELKLLQKLVKQRKDSATIFNEQGRADLAEPELAQAEVIAQFLPEQLGEDDIAKVVDEVIATTGAQGMKDMGKVMGQVNGKLAGKADGKTISTIVKSRLS</sequence>
<evidence type="ECO:0000313" key="2">
    <source>
        <dbReference type="Proteomes" id="UP001595878"/>
    </source>
</evidence>
<comment type="caution">
    <text evidence="1">The sequence shown here is derived from an EMBL/GenBank/DDBJ whole genome shotgun (WGS) entry which is preliminary data.</text>
</comment>
<dbReference type="InterPro" id="IPR042184">
    <property type="entry name" value="YqeY/Aim41_N"/>
</dbReference>
<reference evidence="2" key="1">
    <citation type="journal article" date="2019" name="Int. J. Syst. Evol. Microbiol.">
        <title>The Global Catalogue of Microorganisms (GCM) 10K type strain sequencing project: providing services to taxonomists for standard genome sequencing and annotation.</title>
        <authorList>
            <consortium name="The Broad Institute Genomics Platform"/>
            <consortium name="The Broad Institute Genome Sequencing Center for Infectious Disease"/>
            <person name="Wu L."/>
            <person name="Ma J."/>
        </authorList>
    </citation>
    <scope>NUCLEOTIDE SEQUENCE [LARGE SCALE GENOMIC DNA]</scope>
    <source>
        <strain evidence="2">CGMCC 4.7427</strain>
    </source>
</reference>
<dbReference type="Gene3D" id="1.10.1510.10">
    <property type="entry name" value="Uncharacterised protein YqeY/AIM41 PF09424, N-terminal domain"/>
    <property type="match status" value="1"/>
</dbReference>
<dbReference type="InterPro" id="IPR023168">
    <property type="entry name" value="GatB_Yqey_C_2"/>
</dbReference>
<dbReference type="EMBL" id="JBHSHB010000012">
    <property type="protein sequence ID" value="MFC4690350.1"/>
    <property type="molecule type" value="Genomic_DNA"/>
</dbReference>
<name>A0ABV9L9P9_9FLAO</name>
<dbReference type="InterPro" id="IPR019004">
    <property type="entry name" value="YqeY/Aim41"/>
</dbReference>
<dbReference type="RefSeq" id="WP_380033435.1">
    <property type="nucleotide sequence ID" value="NZ_JBHSHB010000012.1"/>
</dbReference>
<keyword evidence="2" id="KW-1185">Reference proteome</keyword>
<protein>
    <submittedName>
        <fullName evidence="1">GatB/YqeY domain-containing protein</fullName>
    </submittedName>
</protein>
<dbReference type="Pfam" id="PF09424">
    <property type="entry name" value="YqeY"/>
    <property type="match status" value="1"/>
</dbReference>